<dbReference type="CDD" id="cd03398">
    <property type="entry name" value="PAP2_haloperoxidase"/>
    <property type="match status" value="1"/>
</dbReference>
<keyword evidence="1" id="KW-0732">Signal</keyword>
<sequence length="398" mass="42027">MRMNRTPLAICLLSIAAAFALPEAQADAVTDWNTKSGELIADAKLGTPPAVRVMAIVQTAAMQAVDAAKQRQASPEAALAAAHRVTLNRLLPAQQPAIDAAYQAALAGVAEGPARHQGIAAGEAAAQSVLGARLNDGAASPEAYRPVTSAGSYVPTSAMAVPQWSQRKPWLMTSAAQFRPAAPPALNSEQWARDYNEIKSLGGKTGSARSAEQTDAARFWDYSLPAIYYGVVQSAAQAPQRDLARNARLFAAIAQAMDDALIAVFDAKYHYQFWRPVTAIRNGDLDGNDATTRDASWLSLIDAPMHPEYPSGHSILASSVAAVIDADAKGGALPVLSTSSPTAKGATRRWQRTADFVREVSDARIHGGIHFRSATDAAEAMGRRIGDLAARQVLNAAP</sequence>
<dbReference type="PANTHER" id="PTHR34599">
    <property type="entry name" value="PEROXIDASE-RELATED"/>
    <property type="match status" value="1"/>
</dbReference>
<dbReference type="Gene3D" id="1.10.606.20">
    <property type="match status" value="1"/>
</dbReference>
<evidence type="ECO:0000256" key="1">
    <source>
        <dbReference type="SAM" id="SignalP"/>
    </source>
</evidence>
<evidence type="ECO:0000313" key="3">
    <source>
        <dbReference type="Proteomes" id="UP001180825"/>
    </source>
</evidence>
<accession>A0ABU2AFI8</accession>
<evidence type="ECO:0000313" key="2">
    <source>
        <dbReference type="EMBL" id="MDR7335986.1"/>
    </source>
</evidence>
<name>A0ABU2AFI8_9BURK</name>
<feature type="signal peptide" evidence="1">
    <location>
        <begin position="1"/>
        <end position="26"/>
    </location>
</feature>
<dbReference type="EMBL" id="JAVDXV010000012">
    <property type="protein sequence ID" value="MDR7335986.1"/>
    <property type="molecule type" value="Genomic_DNA"/>
</dbReference>
<proteinExistence type="predicted"/>
<dbReference type="Proteomes" id="UP001180825">
    <property type="component" value="Unassembled WGS sequence"/>
</dbReference>
<dbReference type="InterPro" id="IPR036938">
    <property type="entry name" value="PAP2/HPO_sf"/>
</dbReference>
<comment type="caution">
    <text evidence="2">The sequence shown here is derived from an EMBL/GenBank/DDBJ whole genome shotgun (WGS) entry which is preliminary data.</text>
</comment>
<evidence type="ECO:0008006" key="4">
    <source>
        <dbReference type="Google" id="ProtNLM"/>
    </source>
</evidence>
<dbReference type="SUPFAM" id="SSF48317">
    <property type="entry name" value="Acid phosphatase/Vanadium-dependent haloperoxidase"/>
    <property type="match status" value="1"/>
</dbReference>
<reference evidence="2 3" key="1">
    <citation type="submission" date="2023-07" db="EMBL/GenBank/DDBJ databases">
        <title>Sorghum-associated microbial communities from plants grown in Nebraska, USA.</title>
        <authorList>
            <person name="Schachtman D."/>
        </authorList>
    </citation>
    <scope>NUCLEOTIDE SEQUENCE [LARGE SCALE GENOMIC DNA]</scope>
    <source>
        <strain evidence="2 3">BE316</strain>
    </source>
</reference>
<gene>
    <name evidence="2" type="ORF">J2X21_005153</name>
</gene>
<dbReference type="RefSeq" id="WP_310332985.1">
    <property type="nucleotide sequence ID" value="NZ_JAVDXV010000012.1"/>
</dbReference>
<feature type="chain" id="PRO_5047100811" description="PAP2 superfamily protein" evidence="1">
    <location>
        <begin position="27"/>
        <end position="398"/>
    </location>
</feature>
<organism evidence="2 3">
    <name type="scientific">Roseateles asaccharophilus</name>
    <dbReference type="NCBI Taxonomy" id="582607"/>
    <lineage>
        <taxon>Bacteria</taxon>
        <taxon>Pseudomonadati</taxon>
        <taxon>Pseudomonadota</taxon>
        <taxon>Betaproteobacteria</taxon>
        <taxon>Burkholderiales</taxon>
        <taxon>Sphaerotilaceae</taxon>
        <taxon>Roseateles</taxon>
    </lineage>
</organism>
<dbReference type="PANTHER" id="PTHR34599:SF1">
    <property type="entry name" value="PHOSPHATIDIC ACID PHOSPHATASE TYPE 2_HALOPEROXIDASE DOMAIN-CONTAINING PROTEIN"/>
    <property type="match status" value="1"/>
</dbReference>
<keyword evidence="3" id="KW-1185">Reference proteome</keyword>
<protein>
    <recommendedName>
        <fullName evidence="4">PAP2 superfamily protein</fullName>
    </recommendedName>
</protein>
<dbReference type="InterPro" id="IPR052559">
    <property type="entry name" value="V-haloperoxidase"/>
</dbReference>